<accession>A0A8J5YWM7</accession>
<feature type="domain" description="Reverse transcriptase" evidence="9">
    <location>
        <begin position="231"/>
        <end position="417"/>
    </location>
</feature>
<keyword evidence="4" id="KW-0540">Nuclease</keyword>
<evidence type="ECO:0000256" key="5">
    <source>
        <dbReference type="ARBA" id="ARBA00022759"/>
    </source>
</evidence>
<evidence type="ECO:0000256" key="8">
    <source>
        <dbReference type="SAM" id="MobiDB-lite"/>
    </source>
</evidence>
<feature type="compositionally biased region" description="Polar residues" evidence="8">
    <location>
        <begin position="34"/>
        <end position="44"/>
    </location>
</feature>
<dbReference type="Gene3D" id="3.30.70.270">
    <property type="match status" value="2"/>
</dbReference>
<dbReference type="Pfam" id="PF08284">
    <property type="entry name" value="RVP_2"/>
    <property type="match status" value="1"/>
</dbReference>
<name>A0A8J5YWM7_9ROSI</name>
<keyword evidence="3" id="KW-0548">Nucleotidyltransferase</keyword>
<comment type="caution">
    <text evidence="10">The sequence shown here is derived from an EMBL/GenBank/DDBJ whole genome shotgun (WGS) entry which is preliminary data.</text>
</comment>
<evidence type="ECO:0000256" key="1">
    <source>
        <dbReference type="ARBA" id="ARBA00022670"/>
    </source>
</evidence>
<feature type="region of interest" description="Disordered" evidence="8">
    <location>
        <begin position="1"/>
        <end position="92"/>
    </location>
</feature>
<dbReference type="GO" id="GO:0003964">
    <property type="term" value="F:RNA-directed DNA polymerase activity"/>
    <property type="evidence" value="ECO:0007669"/>
    <property type="project" value="UniProtKB-KW"/>
</dbReference>
<dbReference type="FunFam" id="3.10.10.10:FF:000007">
    <property type="entry name" value="Retrovirus-related Pol polyprotein from transposon 17.6-like Protein"/>
    <property type="match status" value="1"/>
</dbReference>
<gene>
    <name evidence="10" type="ORF">CXB51_008367</name>
</gene>
<evidence type="ECO:0000256" key="4">
    <source>
        <dbReference type="ARBA" id="ARBA00022722"/>
    </source>
</evidence>
<keyword evidence="1" id="KW-0645">Protease</keyword>
<dbReference type="GO" id="GO:0008233">
    <property type="term" value="F:peptidase activity"/>
    <property type="evidence" value="ECO:0007669"/>
    <property type="project" value="UniProtKB-KW"/>
</dbReference>
<dbReference type="InterPro" id="IPR053134">
    <property type="entry name" value="RNA-dir_DNA_polymerase"/>
</dbReference>
<dbReference type="InterPro" id="IPR041577">
    <property type="entry name" value="RT_RNaseH_2"/>
</dbReference>
<dbReference type="GO" id="GO:0006508">
    <property type="term" value="P:proteolysis"/>
    <property type="evidence" value="ECO:0007669"/>
    <property type="project" value="UniProtKB-KW"/>
</dbReference>
<dbReference type="AlphaFoldDB" id="A0A8J5YWM7"/>
<dbReference type="EMBL" id="JAHUZN010000004">
    <property type="protein sequence ID" value="KAG8497156.1"/>
    <property type="molecule type" value="Genomic_DNA"/>
</dbReference>
<dbReference type="Proteomes" id="UP000701853">
    <property type="component" value="Chromosome 4"/>
</dbReference>
<dbReference type="CDD" id="cd01647">
    <property type="entry name" value="RT_LTR"/>
    <property type="match status" value="1"/>
</dbReference>
<reference evidence="10 11" key="1">
    <citation type="journal article" date="2021" name="bioRxiv">
        <title>The Gossypium anomalum genome as a resource for cotton improvement and evolutionary analysis of hybrid incompatibility.</title>
        <authorList>
            <person name="Grover C.E."/>
            <person name="Yuan D."/>
            <person name="Arick M.A."/>
            <person name="Miller E.R."/>
            <person name="Hu G."/>
            <person name="Peterson D.G."/>
            <person name="Wendel J.F."/>
            <person name="Udall J.A."/>
        </authorList>
    </citation>
    <scope>NUCLEOTIDE SEQUENCE [LARGE SCALE GENOMIC DNA]</scope>
    <source>
        <strain evidence="10">JFW-Udall</strain>
        <tissue evidence="10">Leaf</tissue>
    </source>
</reference>
<evidence type="ECO:0000256" key="3">
    <source>
        <dbReference type="ARBA" id="ARBA00022695"/>
    </source>
</evidence>
<dbReference type="Pfam" id="PF00078">
    <property type="entry name" value="RVT_1"/>
    <property type="match status" value="1"/>
</dbReference>
<feature type="compositionally biased region" description="Basic and acidic residues" evidence="8">
    <location>
        <begin position="80"/>
        <end position="92"/>
    </location>
</feature>
<dbReference type="FunFam" id="3.30.70.270:FF:000020">
    <property type="entry name" value="Transposon Tf2-6 polyprotein-like Protein"/>
    <property type="match status" value="1"/>
</dbReference>
<keyword evidence="11" id="KW-1185">Reference proteome</keyword>
<dbReference type="Pfam" id="PF17919">
    <property type="entry name" value="RT_RNaseH_2"/>
    <property type="match status" value="1"/>
</dbReference>
<dbReference type="InterPro" id="IPR000477">
    <property type="entry name" value="RT_dom"/>
</dbReference>
<dbReference type="SUPFAM" id="SSF56672">
    <property type="entry name" value="DNA/RNA polymerases"/>
    <property type="match status" value="1"/>
</dbReference>
<dbReference type="GO" id="GO:0004519">
    <property type="term" value="F:endonuclease activity"/>
    <property type="evidence" value="ECO:0007669"/>
    <property type="project" value="UniProtKB-KW"/>
</dbReference>
<dbReference type="InterPro" id="IPR043502">
    <property type="entry name" value="DNA/RNA_pol_sf"/>
</dbReference>
<dbReference type="PROSITE" id="PS50878">
    <property type="entry name" value="RT_POL"/>
    <property type="match status" value="1"/>
</dbReference>
<evidence type="ECO:0000256" key="7">
    <source>
        <dbReference type="ARBA" id="ARBA00022918"/>
    </source>
</evidence>
<dbReference type="PANTHER" id="PTHR24559">
    <property type="entry name" value="TRANSPOSON TY3-I GAG-POL POLYPROTEIN"/>
    <property type="match status" value="1"/>
</dbReference>
<keyword evidence="7" id="KW-0695">RNA-directed DNA polymerase</keyword>
<proteinExistence type="predicted"/>
<evidence type="ECO:0000259" key="9">
    <source>
        <dbReference type="PROSITE" id="PS50878"/>
    </source>
</evidence>
<evidence type="ECO:0000256" key="2">
    <source>
        <dbReference type="ARBA" id="ARBA00022679"/>
    </source>
</evidence>
<sequence>MQSSASKKSKNYHKLFTTSRKYSGKERSSKRTNLRSPSPLTTNYPKRVEKDIEQTPKLSNPVSRDRPPRYSKNVSGSRSARKDSTAKSETRAPARTYAIRAMGDVSAPDVITDTFSLLDTVIIALTDPCSTHSYICTKFVSVKNMVVEFTEFVVKFSNPLDTKVSELEIQSVLVAYEFPEVFPEELPGLPPAREVEFTIDLVPGMTSISIAPYRMAPAELKELKVQLQELIDRGFAQPSYSPWGAPVLFVKKKDGSLRLCIDYKQLNKVTVKNKYLLPRIDDLFDQLKRAIVFSKINLWSGYYQLWVKDSDVAKTAFRTKYGHYEFLVMPFGLTNAPAVFMNLMSRIFRPYLDKFVVVFIDDILVYTRDVNEYAEHLRIVLQTLQGIRVDPNKISAIVSWKLPKNVSEVRSFLGLVGYYRRFVKGFSMIASPMTQLLQKEMKFKWIDKCQQSFDRLKALLTEAPVLVQPESSKEFIVYSDASLNGLGCVLMQDDKVMAYASRRLKSNERNYPIHDLELAAIVFALKI</sequence>
<dbReference type="Gene3D" id="3.10.10.10">
    <property type="entry name" value="HIV Type 1 Reverse Transcriptase, subunit A, domain 1"/>
    <property type="match status" value="1"/>
</dbReference>
<evidence type="ECO:0000256" key="6">
    <source>
        <dbReference type="ARBA" id="ARBA00022801"/>
    </source>
</evidence>
<dbReference type="PANTHER" id="PTHR24559:SF444">
    <property type="entry name" value="REVERSE TRANSCRIPTASE DOMAIN-CONTAINING PROTEIN"/>
    <property type="match status" value="1"/>
</dbReference>
<protein>
    <recommendedName>
        <fullName evidence="9">Reverse transcriptase domain-containing protein</fullName>
    </recommendedName>
</protein>
<keyword evidence="6" id="KW-0378">Hydrolase</keyword>
<keyword evidence="5" id="KW-0255">Endonuclease</keyword>
<evidence type="ECO:0000313" key="11">
    <source>
        <dbReference type="Proteomes" id="UP000701853"/>
    </source>
</evidence>
<dbReference type="InterPro" id="IPR043128">
    <property type="entry name" value="Rev_trsase/Diguanyl_cyclase"/>
</dbReference>
<organism evidence="10 11">
    <name type="scientific">Gossypium anomalum</name>
    <dbReference type="NCBI Taxonomy" id="47600"/>
    <lineage>
        <taxon>Eukaryota</taxon>
        <taxon>Viridiplantae</taxon>
        <taxon>Streptophyta</taxon>
        <taxon>Embryophyta</taxon>
        <taxon>Tracheophyta</taxon>
        <taxon>Spermatophyta</taxon>
        <taxon>Magnoliopsida</taxon>
        <taxon>eudicotyledons</taxon>
        <taxon>Gunneridae</taxon>
        <taxon>Pentapetalae</taxon>
        <taxon>rosids</taxon>
        <taxon>malvids</taxon>
        <taxon>Malvales</taxon>
        <taxon>Malvaceae</taxon>
        <taxon>Malvoideae</taxon>
        <taxon>Gossypium</taxon>
    </lineage>
</organism>
<keyword evidence="2" id="KW-0808">Transferase</keyword>
<evidence type="ECO:0000313" key="10">
    <source>
        <dbReference type="EMBL" id="KAG8497156.1"/>
    </source>
</evidence>
<dbReference type="OrthoDB" id="5985335at2759"/>